<sequence>MAATGTPSSASSSPSSSNPLRRSTNTSSGAGGSANGARIFQQQHQQHQQQQQARAVVAQQQQQQAGPRATTALSGARSMQRGTGSGALAGGVDAPGGPHPLAAPQAAGFRPPPAAAPGSGSVLGGPHPHPYPYPPGGGGGHLGSGPGGMALYPDPGVSTSFGYDDIPEEDDESLSPANSNSHPFSGLTLDQYMQRMVTTPASAAATSGLGVSADSGEESAPCSPGNASTRTEEDDSPHSSPFAMPPAAAATTTTSPSLGRQQQQQYQFGDGERGRDAAAAAAARRGPGVLAGPSPPAGGGGGGMPRFGAGPPRAAAPAAAARISITSSGSGGGTGGGLLQRMGSGCGTASSGGGAATAVRISLTNPPAPPPGRGSTGLGGPPPARAGGGGGAAAAYMYDDVYGGSGSAGGADVSAMLDGGSSDDDQLNPSALLNDSPRSSRRLSSRASAMAFSNSLDLRPATAAVLSSSSMGRGDPNTPRNIAMATDTGNHHAIIKQVDLGGLSASLFTPNNPNSGRETSGSPASTANNLAAGSADYLTSSNSSSPELACGVPAGGRPDRRIAAGCGSSGGGGSGTMLRPTGPSSGDHAHVSAAFPSPGSGGGPGVKALISPKTSMGAIPPPWGVSAREGAFGGGPAGDGAGGAGSLQALAARPLSSRGRPGAVAAAGGGGGGGGSGGDMVVVSPGAATAAGTAAAAWPGSGAKWAKPQQQPQQQQHAKSDAGAGPPVPMDLPPEARLLAAEAQGVPRPPTRQVQSARPPGCRGEVELDPSVWQANIAMQLQQRPPSRQKPPPEALHLWTPEQQMGMLASGAGLGRAGPGGGGRPLGGRPQSAAPTTYRGGSRPTSGPSVKAHGPVGEDVAGTSARPPSRQKPPPLSTLLEHDDFPPPPAGSRRQRPGADTMDVVMSCSEEGDDDDDDDDLGL</sequence>
<feature type="compositionally biased region" description="Low complexity" evidence="1">
    <location>
        <begin position="277"/>
        <end position="292"/>
    </location>
</feature>
<feature type="region of interest" description="Disordered" evidence="1">
    <location>
        <begin position="699"/>
        <end position="923"/>
    </location>
</feature>
<feature type="compositionally biased region" description="Gly residues" evidence="1">
    <location>
        <begin position="136"/>
        <end position="148"/>
    </location>
</feature>
<evidence type="ECO:0000256" key="1">
    <source>
        <dbReference type="SAM" id="MobiDB-lite"/>
    </source>
</evidence>
<feature type="compositionally biased region" description="Low complexity" evidence="1">
    <location>
        <begin position="1"/>
        <end position="28"/>
    </location>
</feature>
<reference evidence="2 3" key="1">
    <citation type="journal article" date="2023" name="Commun. Biol.">
        <title>Reorganization of the ancestral sex-determining regions during the evolution of trioecy in Pleodorina starrii.</title>
        <authorList>
            <person name="Takahashi K."/>
            <person name="Suzuki S."/>
            <person name="Kawai-Toyooka H."/>
            <person name="Yamamoto K."/>
            <person name="Hamaji T."/>
            <person name="Ootsuki R."/>
            <person name="Yamaguchi H."/>
            <person name="Kawachi M."/>
            <person name="Higashiyama T."/>
            <person name="Nozaki H."/>
        </authorList>
    </citation>
    <scope>NUCLEOTIDE SEQUENCE [LARGE SCALE GENOMIC DNA]</scope>
    <source>
        <strain evidence="2 3">NIES-4479</strain>
    </source>
</reference>
<dbReference type="Proteomes" id="UP001165080">
    <property type="component" value="Unassembled WGS sequence"/>
</dbReference>
<keyword evidence="3" id="KW-1185">Reference proteome</keyword>
<dbReference type="AlphaFoldDB" id="A0A9W6BRZ6"/>
<feature type="region of interest" description="Disordered" evidence="1">
    <location>
        <begin position="655"/>
        <end position="674"/>
    </location>
</feature>
<proteinExistence type="predicted"/>
<name>A0A9W6BRZ6_9CHLO</name>
<feature type="compositionally biased region" description="Low complexity" evidence="1">
    <location>
        <begin position="35"/>
        <end position="65"/>
    </location>
</feature>
<organism evidence="2 3">
    <name type="scientific">Pleodorina starrii</name>
    <dbReference type="NCBI Taxonomy" id="330485"/>
    <lineage>
        <taxon>Eukaryota</taxon>
        <taxon>Viridiplantae</taxon>
        <taxon>Chlorophyta</taxon>
        <taxon>core chlorophytes</taxon>
        <taxon>Chlorophyceae</taxon>
        <taxon>CS clade</taxon>
        <taxon>Chlamydomonadales</taxon>
        <taxon>Volvocaceae</taxon>
        <taxon>Pleodorina</taxon>
    </lineage>
</organism>
<feature type="compositionally biased region" description="Acidic residues" evidence="1">
    <location>
        <begin position="910"/>
        <end position="923"/>
    </location>
</feature>
<feature type="compositionally biased region" description="Low complexity" evidence="1">
    <location>
        <begin position="655"/>
        <end position="666"/>
    </location>
</feature>
<gene>
    <name evidence="2" type="primary">PLEST007980</name>
    <name evidence="2" type="ORF">PLESTB_001208100</name>
</gene>
<feature type="compositionally biased region" description="Low complexity" evidence="1">
    <location>
        <begin position="733"/>
        <end position="743"/>
    </location>
</feature>
<feature type="compositionally biased region" description="Gly residues" evidence="1">
    <location>
        <begin position="812"/>
        <end position="826"/>
    </location>
</feature>
<accession>A0A9W6BRZ6</accession>
<feature type="compositionally biased region" description="Low complexity" evidence="1">
    <location>
        <begin position="699"/>
        <end position="716"/>
    </location>
</feature>
<feature type="region of interest" description="Disordered" evidence="1">
    <location>
        <begin position="415"/>
        <end position="441"/>
    </location>
</feature>
<feature type="compositionally biased region" description="Polar residues" evidence="1">
    <location>
        <begin position="506"/>
        <end position="546"/>
    </location>
</feature>
<comment type="caution">
    <text evidence="2">The sequence shown here is derived from an EMBL/GenBank/DDBJ whole genome shotgun (WGS) entry which is preliminary data.</text>
</comment>
<feature type="compositionally biased region" description="Low complexity" evidence="1">
    <location>
        <begin position="116"/>
        <end position="126"/>
    </location>
</feature>
<dbReference type="EMBL" id="BRXU01000018">
    <property type="protein sequence ID" value="GLC57289.1"/>
    <property type="molecule type" value="Genomic_DNA"/>
</dbReference>
<feature type="region of interest" description="Disordered" evidence="1">
    <location>
        <begin position="1"/>
        <end position="187"/>
    </location>
</feature>
<feature type="region of interest" description="Disordered" evidence="1">
    <location>
        <begin position="506"/>
        <end position="613"/>
    </location>
</feature>
<protein>
    <submittedName>
        <fullName evidence="2">Uncharacterized protein</fullName>
    </submittedName>
</protein>
<feature type="compositionally biased region" description="Low complexity" evidence="1">
    <location>
        <begin position="306"/>
        <end position="328"/>
    </location>
</feature>
<feature type="compositionally biased region" description="Low complexity" evidence="1">
    <location>
        <begin position="238"/>
        <end position="269"/>
    </location>
</feature>
<evidence type="ECO:0000313" key="2">
    <source>
        <dbReference type="EMBL" id="GLC57289.1"/>
    </source>
</evidence>
<feature type="region of interest" description="Disordered" evidence="1">
    <location>
        <begin position="361"/>
        <end position="391"/>
    </location>
</feature>
<evidence type="ECO:0000313" key="3">
    <source>
        <dbReference type="Proteomes" id="UP001165080"/>
    </source>
</evidence>
<feature type="region of interest" description="Disordered" evidence="1">
    <location>
        <begin position="200"/>
        <end position="336"/>
    </location>
</feature>